<dbReference type="Pfam" id="PF04437">
    <property type="entry name" value="RINT1_TIP1"/>
    <property type="match status" value="1"/>
</dbReference>
<proteinExistence type="predicted"/>
<dbReference type="InterPro" id="IPR042044">
    <property type="entry name" value="EXOC6PINT-1/Sec15/Tip20_C_dom2"/>
</dbReference>
<dbReference type="InterPro" id="IPR007528">
    <property type="entry name" value="RINT1_Tip20"/>
</dbReference>
<dbReference type="GO" id="GO:0060628">
    <property type="term" value="P:regulation of ER to Golgi vesicle-mediated transport"/>
    <property type="evidence" value="ECO:0007669"/>
    <property type="project" value="TreeGrafter"/>
</dbReference>
<gene>
    <name evidence="1" type="ORF">F0562_022536</name>
</gene>
<organism evidence="1 2">
    <name type="scientific">Nyssa sinensis</name>
    <dbReference type="NCBI Taxonomy" id="561372"/>
    <lineage>
        <taxon>Eukaryota</taxon>
        <taxon>Viridiplantae</taxon>
        <taxon>Streptophyta</taxon>
        <taxon>Embryophyta</taxon>
        <taxon>Tracheophyta</taxon>
        <taxon>Spermatophyta</taxon>
        <taxon>Magnoliopsida</taxon>
        <taxon>eudicotyledons</taxon>
        <taxon>Gunneridae</taxon>
        <taxon>Pentapetalae</taxon>
        <taxon>asterids</taxon>
        <taxon>Cornales</taxon>
        <taxon>Nyssaceae</taxon>
        <taxon>Nyssa</taxon>
    </lineage>
</organism>
<dbReference type="PROSITE" id="PS51386">
    <property type="entry name" value="RINT1_TIP20"/>
    <property type="match status" value="1"/>
</dbReference>
<name>A0A5J5BPG9_9ASTE</name>
<dbReference type="GO" id="GO:0006888">
    <property type="term" value="P:endoplasmic reticulum to Golgi vesicle-mediated transport"/>
    <property type="evidence" value="ECO:0007669"/>
    <property type="project" value="InterPro"/>
</dbReference>
<reference evidence="1 2" key="1">
    <citation type="submission" date="2019-09" db="EMBL/GenBank/DDBJ databases">
        <title>A chromosome-level genome assembly of the Chinese tupelo Nyssa sinensis.</title>
        <authorList>
            <person name="Yang X."/>
            <person name="Kang M."/>
            <person name="Yang Y."/>
            <person name="Xiong H."/>
            <person name="Wang M."/>
            <person name="Zhang Z."/>
            <person name="Wang Z."/>
            <person name="Wu H."/>
            <person name="Ma T."/>
            <person name="Liu J."/>
            <person name="Xi Z."/>
        </authorList>
    </citation>
    <scope>NUCLEOTIDE SEQUENCE [LARGE SCALE GENOMIC DNA]</scope>
    <source>
        <strain evidence="1">J267</strain>
        <tissue evidence="1">Leaf</tissue>
    </source>
</reference>
<dbReference type="PANTHER" id="PTHR13520">
    <property type="entry name" value="RAD50-INTERACTING PROTEIN 1 RINT-1"/>
    <property type="match status" value="1"/>
</dbReference>
<dbReference type="PANTHER" id="PTHR13520:SF0">
    <property type="entry name" value="RAD50-INTERACTING PROTEIN 1"/>
    <property type="match status" value="1"/>
</dbReference>
<dbReference type="EMBL" id="CM018034">
    <property type="protein sequence ID" value="KAA8544524.1"/>
    <property type="molecule type" value="Genomic_DNA"/>
</dbReference>
<dbReference type="Proteomes" id="UP000325577">
    <property type="component" value="Linkage Group LG11"/>
</dbReference>
<protein>
    <recommendedName>
        <fullName evidence="3">RINT1-like protein MAG2L</fullName>
    </recommendedName>
</protein>
<accession>A0A5J5BPG9</accession>
<dbReference type="GO" id="GO:0006890">
    <property type="term" value="P:retrograde vesicle-mediated transport, Golgi to endoplasmic reticulum"/>
    <property type="evidence" value="ECO:0007669"/>
    <property type="project" value="InterPro"/>
</dbReference>
<dbReference type="AlphaFoldDB" id="A0A5J5BPG9"/>
<evidence type="ECO:0000313" key="2">
    <source>
        <dbReference type="Proteomes" id="UP000325577"/>
    </source>
</evidence>
<evidence type="ECO:0008006" key="3">
    <source>
        <dbReference type="Google" id="ProtNLM"/>
    </source>
</evidence>
<dbReference type="OrthoDB" id="2189254at2759"/>
<dbReference type="Gene3D" id="1.20.58.670">
    <property type="entry name" value="Dsl1p vesicle tethering complex, Tip20p subunit, domain D"/>
    <property type="match status" value="1"/>
</dbReference>
<dbReference type="GO" id="GO:0070939">
    <property type="term" value="C:Dsl1/NZR complex"/>
    <property type="evidence" value="ECO:0007669"/>
    <property type="project" value="InterPro"/>
</dbReference>
<sequence>MMEEPWSRGNGVVLPRHRELSPSVLGFLEHHFRTPNDVSSGASDLETQLKDICVELDADLHNLQSNLNKLLLSWISRSFGAKTALHKLNLKLRNLSLLHTKPQYVTGSEKTQKILCEDLPCIAKKIQQIENVRNYAETTLKLEALVGDLEDAVFCVMNRHKGDFLSASLSNSSMSIDLDPRLEKLLEAVKAMSNIEEVLVGVAKFHQWHHLVKSVDTRVDKTLAVLRPQALADHRALLASLGWPPKVLTSKIESGKLVDLPNPLVLMQGNKRKGYSESFLALCALQYLQTRREERQLNLLGYKECDMGLWAIDELVSPIATRTEYYFSKWADQPELMFALVFKITRDFIVGVDDVLQPLIDRARLMSYSAKEAWVHAMVQMLSGFLAKRVFSVLAERYKEKQVRLEVKSSWLHLIDLMISFDKRMQSLVNTETLLFGLFERLGGFTRGISVFSIFCDRPDWLKIWAKIELKDAWEKLKAELKDERAWLVDIKYGIRFPIDGKTEDFLLYSREDHKAPLIAESALKIAWEMIERCQTIPGIVAQIQFIRSTSARFLWYFFNVLLLRCKRTEFPGGSLEDDFVMRLCTSINAAKYCESKLREWSDDAKFLEMRIVENDSNVHIMDDANDNSCFFGEEIKNLAELETNWLGEIISDVLHQFETLSWEYVRSTERFEQEQKEVESTDFTVSVDLVETLDTLRSQLNVFRMNLNPKDFMDLWRSVADGLDHFIFYSIPMSVNKFSDVGSNQFGCSEFDLNKGDTYVIKFVRVEPPDIGPRVQMRDEERPAVGDTSIRSPQARIFYYKSRYRRSKVEGCSRNRRCCGLQAYEFLRIWLNFQIFEFSDTARSLANNSRNKIPWESK</sequence>
<evidence type="ECO:0000313" key="1">
    <source>
        <dbReference type="EMBL" id="KAA8544524.1"/>
    </source>
</evidence>
<keyword evidence="2" id="KW-1185">Reference proteome</keyword>